<feature type="coiled-coil region" evidence="1">
    <location>
        <begin position="96"/>
        <end position="123"/>
    </location>
</feature>
<evidence type="ECO:0000256" key="1">
    <source>
        <dbReference type="SAM" id="Coils"/>
    </source>
</evidence>
<proteinExistence type="predicted"/>
<protein>
    <submittedName>
        <fullName evidence="3">Uncharacterized protein</fullName>
    </submittedName>
</protein>
<accession>A0AAW1SQU5</accession>
<reference evidence="3 4" key="1">
    <citation type="journal article" date="2024" name="Nat. Commun.">
        <title>Phylogenomics reveals the evolutionary origins of lichenization in chlorophyte algae.</title>
        <authorList>
            <person name="Puginier C."/>
            <person name="Libourel C."/>
            <person name="Otte J."/>
            <person name="Skaloud P."/>
            <person name="Haon M."/>
            <person name="Grisel S."/>
            <person name="Petersen M."/>
            <person name="Berrin J.G."/>
            <person name="Delaux P.M."/>
            <person name="Dal Grande F."/>
            <person name="Keller J."/>
        </authorList>
    </citation>
    <scope>NUCLEOTIDE SEQUENCE [LARGE SCALE GENOMIC DNA]</scope>
    <source>
        <strain evidence="3 4">SAG 2523</strain>
    </source>
</reference>
<keyword evidence="1" id="KW-0175">Coiled coil</keyword>
<comment type="caution">
    <text evidence="3">The sequence shown here is derived from an EMBL/GenBank/DDBJ whole genome shotgun (WGS) entry which is preliminary data.</text>
</comment>
<evidence type="ECO:0000313" key="4">
    <source>
        <dbReference type="Proteomes" id="UP001485043"/>
    </source>
</evidence>
<feature type="region of interest" description="Disordered" evidence="2">
    <location>
        <begin position="24"/>
        <end position="49"/>
    </location>
</feature>
<dbReference type="EMBL" id="JALJOV010001193">
    <property type="protein sequence ID" value="KAK9852356.1"/>
    <property type="molecule type" value="Genomic_DNA"/>
</dbReference>
<dbReference type="Proteomes" id="UP001485043">
    <property type="component" value="Unassembled WGS sequence"/>
</dbReference>
<evidence type="ECO:0000313" key="3">
    <source>
        <dbReference type="EMBL" id="KAK9852356.1"/>
    </source>
</evidence>
<keyword evidence="4" id="KW-1185">Reference proteome</keyword>
<organism evidence="3 4">
    <name type="scientific">Apatococcus fuscideae</name>
    <dbReference type="NCBI Taxonomy" id="2026836"/>
    <lineage>
        <taxon>Eukaryota</taxon>
        <taxon>Viridiplantae</taxon>
        <taxon>Chlorophyta</taxon>
        <taxon>core chlorophytes</taxon>
        <taxon>Trebouxiophyceae</taxon>
        <taxon>Chlorellales</taxon>
        <taxon>Chlorellaceae</taxon>
        <taxon>Apatococcus</taxon>
    </lineage>
</organism>
<dbReference type="AlphaFoldDB" id="A0AAW1SQU5"/>
<gene>
    <name evidence="3" type="ORF">WJX84_003629</name>
</gene>
<evidence type="ECO:0000256" key="2">
    <source>
        <dbReference type="SAM" id="MobiDB-lite"/>
    </source>
</evidence>
<sequence length="147" mass="15857">MEGLKGDQANGSAQACTINDEAITTGVDTGGSEDGAHKSSPIVGTAEGPSREHLTAAHGKYLDALSEQLEAKFKRKKDDACALVNSEQDRKRQRMQADFDKEKAELEARHQAAMAESEAMMARRQGDSQQFTYIVRGSKGKLASGSR</sequence>
<name>A0AAW1SQU5_9CHLO</name>